<evidence type="ECO:0000313" key="3">
    <source>
        <dbReference type="Proteomes" id="UP000076722"/>
    </source>
</evidence>
<dbReference type="AlphaFoldDB" id="A0A164PFD3"/>
<feature type="domain" description="SWI/SNF and RSC complexes subunit Ssr4 N-terminal" evidence="1">
    <location>
        <begin position="36"/>
        <end position="133"/>
    </location>
</feature>
<proteinExistence type="predicted"/>
<organism evidence="2 3">
    <name type="scientific">Sistotremastrum niveocremeum HHB9708</name>
    <dbReference type="NCBI Taxonomy" id="1314777"/>
    <lineage>
        <taxon>Eukaryota</taxon>
        <taxon>Fungi</taxon>
        <taxon>Dikarya</taxon>
        <taxon>Basidiomycota</taxon>
        <taxon>Agaricomycotina</taxon>
        <taxon>Agaricomycetes</taxon>
        <taxon>Sistotremastrales</taxon>
        <taxon>Sistotremastraceae</taxon>
        <taxon>Sertulicium</taxon>
        <taxon>Sertulicium niveocremeum</taxon>
    </lineage>
</organism>
<sequence>MPVPTSPRTLARSAFMRDLCLRYPEALAFKNDITMDVACRLLRRTHSLAEQTPFVWNYIDRPPVGSLFVVFLVPQSPIMPVDGIRYLGKEQTFTVTPFPGIEVEVSEMSYGFIPGTKEQHATLVRRRYRFTKGGNEQLMLVHYQAGHATPIPPHLNAAPARTYPLPTPEYPRVFVLGERVGQSLAPPVYPGEKAENLPRVGSQYARPVHEAADVPSNVVDDDRYRDQNVFAPEEFDPLLPRSLARARLMNNWAFMNEVFWVSANGANNDPVAINKSAEEPFDDSEIPQRIQSLSEEVALLQEQARAREYRRCIMRKAAEDEMEYY</sequence>
<gene>
    <name evidence="2" type="ORF">SISNIDRAFT_459506</name>
</gene>
<dbReference type="Pfam" id="PF08549">
    <property type="entry name" value="SWI-SNF_Ssr4_N"/>
    <property type="match status" value="1"/>
</dbReference>
<dbReference type="InterPro" id="IPR013859">
    <property type="entry name" value="Ssr4_N"/>
</dbReference>
<accession>A0A164PFD3</accession>
<name>A0A164PFD3_9AGAM</name>
<dbReference type="EMBL" id="KV419434">
    <property type="protein sequence ID" value="KZS88673.1"/>
    <property type="molecule type" value="Genomic_DNA"/>
</dbReference>
<dbReference type="Proteomes" id="UP000076722">
    <property type="component" value="Unassembled WGS sequence"/>
</dbReference>
<evidence type="ECO:0000259" key="1">
    <source>
        <dbReference type="Pfam" id="PF08549"/>
    </source>
</evidence>
<keyword evidence="3" id="KW-1185">Reference proteome</keyword>
<protein>
    <recommendedName>
        <fullName evidence="1">SWI/SNF and RSC complexes subunit Ssr4 N-terminal domain-containing protein</fullName>
    </recommendedName>
</protein>
<evidence type="ECO:0000313" key="2">
    <source>
        <dbReference type="EMBL" id="KZS88673.1"/>
    </source>
</evidence>
<dbReference type="OrthoDB" id="5321006at2759"/>
<dbReference type="GO" id="GO:0006338">
    <property type="term" value="P:chromatin remodeling"/>
    <property type="evidence" value="ECO:0007669"/>
    <property type="project" value="InterPro"/>
</dbReference>
<reference evidence="2 3" key="1">
    <citation type="journal article" date="2016" name="Mol. Biol. Evol.">
        <title>Comparative Genomics of Early-Diverging Mushroom-Forming Fungi Provides Insights into the Origins of Lignocellulose Decay Capabilities.</title>
        <authorList>
            <person name="Nagy L.G."/>
            <person name="Riley R."/>
            <person name="Tritt A."/>
            <person name="Adam C."/>
            <person name="Daum C."/>
            <person name="Floudas D."/>
            <person name="Sun H."/>
            <person name="Yadav J.S."/>
            <person name="Pangilinan J."/>
            <person name="Larsson K.H."/>
            <person name="Matsuura K."/>
            <person name="Barry K."/>
            <person name="Labutti K."/>
            <person name="Kuo R."/>
            <person name="Ohm R.A."/>
            <person name="Bhattacharya S.S."/>
            <person name="Shirouzu T."/>
            <person name="Yoshinaga Y."/>
            <person name="Martin F.M."/>
            <person name="Grigoriev I.V."/>
            <person name="Hibbett D.S."/>
        </authorList>
    </citation>
    <scope>NUCLEOTIDE SEQUENCE [LARGE SCALE GENOMIC DNA]</scope>
    <source>
        <strain evidence="2 3">HHB9708</strain>
    </source>
</reference>